<dbReference type="Pfam" id="PF04892">
    <property type="entry name" value="VanZ"/>
    <property type="match status" value="1"/>
</dbReference>
<reference evidence="4" key="1">
    <citation type="submission" date="2016-10" db="EMBL/GenBank/DDBJ databases">
        <authorList>
            <person name="Varghese N."/>
            <person name="Submissions S."/>
        </authorList>
    </citation>
    <scope>NUCLEOTIDE SEQUENCE [LARGE SCALE GENOMIC DNA]</scope>
    <source>
        <strain evidence="4">CGMCC 1.6775</strain>
    </source>
</reference>
<feature type="transmembrane region" description="Helical" evidence="1">
    <location>
        <begin position="16"/>
        <end position="37"/>
    </location>
</feature>
<evidence type="ECO:0000313" key="4">
    <source>
        <dbReference type="Proteomes" id="UP000199339"/>
    </source>
</evidence>
<feature type="transmembrane region" description="Helical" evidence="1">
    <location>
        <begin position="72"/>
        <end position="90"/>
    </location>
</feature>
<dbReference type="PANTHER" id="PTHR28008">
    <property type="entry name" value="DOMAIN PROTEIN, PUTATIVE (AFU_ORTHOLOGUE AFUA_3G10980)-RELATED"/>
    <property type="match status" value="1"/>
</dbReference>
<proteinExistence type="predicted"/>
<organism evidence="3 4">
    <name type="scientific">Marinobacter pelagius</name>
    <dbReference type="NCBI Taxonomy" id="379482"/>
    <lineage>
        <taxon>Bacteria</taxon>
        <taxon>Pseudomonadati</taxon>
        <taxon>Pseudomonadota</taxon>
        <taxon>Gammaproteobacteria</taxon>
        <taxon>Pseudomonadales</taxon>
        <taxon>Marinobacteraceae</taxon>
        <taxon>Marinobacter</taxon>
    </lineage>
</organism>
<protein>
    <submittedName>
        <fullName evidence="3">VanZ like family protein</fullName>
    </submittedName>
</protein>
<keyword evidence="1" id="KW-0812">Transmembrane</keyword>
<evidence type="ECO:0000259" key="2">
    <source>
        <dbReference type="Pfam" id="PF04892"/>
    </source>
</evidence>
<dbReference type="Proteomes" id="UP000199339">
    <property type="component" value="Unassembled WGS sequence"/>
</dbReference>
<evidence type="ECO:0000256" key="1">
    <source>
        <dbReference type="SAM" id="Phobius"/>
    </source>
</evidence>
<accession>A0A1I4WPP2</accession>
<name>A0A1I4WPP2_9GAMM</name>
<dbReference type="PANTHER" id="PTHR28008:SF1">
    <property type="entry name" value="DOMAIN PROTEIN, PUTATIVE (AFU_ORTHOLOGUE AFUA_3G10980)-RELATED"/>
    <property type="match status" value="1"/>
</dbReference>
<dbReference type="OrthoDB" id="7376558at2"/>
<sequence>MASLKQLSQDLLHNRTLWRVALAVSLAAIVILATMDTRYPIPSAPSDKINHLIAFLELTILTRLAWPELRALWYVPALLLFGLAIELVQATLPYRDFSLKDLLADGVGIAIGLLPWPGLPRAGKLDLRDSPESL</sequence>
<keyword evidence="1" id="KW-0472">Membrane</keyword>
<dbReference type="RefSeq" id="WP_092003248.1">
    <property type="nucleotide sequence ID" value="NZ_FOUR01000005.1"/>
</dbReference>
<dbReference type="InterPro" id="IPR006976">
    <property type="entry name" value="VanZ-like"/>
</dbReference>
<evidence type="ECO:0000313" key="3">
    <source>
        <dbReference type="EMBL" id="SFN15407.1"/>
    </source>
</evidence>
<keyword evidence="4" id="KW-1185">Reference proteome</keyword>
<dbReference type="AlphaFoldDB" id="A0A1I4WPP2"/>
<gene>
    <name evidence="3" type="ORF">SAMN04487961_2245</name>
</gene>
<feature type="domain" description="VanZ-like" evidence="2">
    <location>
        <begin position="41"/>
        <end position="114"/>
    </location>
</feature>
<keyword evidence="1" id="KW-1133">Transmembrane helix</keyword>
<dbReference type="EMBL" id="FOUR01000005">
    <property type="protein sequence ID" value="SFN15407.1"/>
    <property type="molecule type" value="Genomic_DNA"/>
</dbReference>